<evidence type="ECO:0000313" key="2">
    <source>
        <dbReference type="EMBL" id="KAL3231472.1"/>
    </source>
</evidence>
<protein>
    <submittedName>
        <fullName evidence="2">Ino eighty subunit 1</fullName>
    </submittedName>
</protein>
<proteinExistence type="predicted"/>
<feature type="region of interest" description="Disordered" evidence="1">
    <location>
        <begin position="24"/>
        <end position="128"/>
    </location>
</feature>
<dbReference type="Proteomes" id="UP001623330">
    <property type="component" value="Unassembled WGS sequence"/>
</dbReference>
<accession>A0ABR4NSR8</accession>
<dbReference type="PANTHER" id="PTHR37287:SF1">
    <property type="entry name" value="INO EIGHTY SUBUNIT 1"/>
    <property type="match status" value="1"/>
</dbReference>
<dbReference type="EMBL" id="JBEVYD010000007">
    <property type="protein sequence ID" value="KAL3231472.1"/>
    <property type="molecule type" value="Genomic_DNA"/>
</dbReference>
<dbReference type="PANTHER" id="PTHR37287">
    <property type="entry name" value="INO EIGHTY SUBUNIT 1"/>
    <property type="match status" value="1"/>
</dbReference>
<evidence type="ECO:0000313" key="3">
    <source>
        <dbReference type="Proteomes" id="UP001623330"/>
    </source>
</evidence>
<feature type="compositionally biased region" description="Acidic residues" evidence="1">
    <location>
        <begin position="92"/>
        <end position="109"/>
    </location>
</feature>
<feature type="region of interest" description="Disordered" evidence="1">
    <location>
        <begin position="481"/>
        <end position="574"/>
    </location>
</feature>
<organism evidence="2 3">
    <name type="scientific">Nakaseomyces bracarensis</name>
    <dbReference type="NCBI Taxonomy" id="273131"/>
    <lineage>
        <taxon>Eukaryota</taxon>
        <taxon>Fungi</taxon>
        <taxon>Dikarya</taxon>
        <taxon>Ascomycota</taxon>
        <taxon>Saccharomycotina</taxon>
        <taxon>Saccharomycetes</taxon>
        <taxon>Saccharomycetales</taxon>
        <taxon>Saccharomycetaceae</taxon>
        <taxon>Nakaseomyces</taxon>
    </lineage>
</organism>
<keyword evidence="3" id="KW-1185">Reference proteome</keyword>
<feature type="compositionally biased region" description="Basic and acidic residues" evidence="1">
    <location>
        <begin position="489"/>
        <end position="499"/>
    </location>
</feature>
<comment type="caution">
    <text evidence="2">The sequence shown here is derived from an EMBL/GenBank/DDBJ whole genome shotgun (WGS) entry which is preliminary data.</text>
</comment>
<evidence type="ECO:0000256" key="1">
    <source>
        <dbReference type="SAM" id="MobiDB-lite"/>
    </source>
</evidence>
<feature type="compositionally biased region" description="Basic and acidic residues" evidence="1">
    <location>
        <begin position="110"/>
        <end position="121"/>
    </location>
</feature>
<name>A0ABR4NSR8_9SACH</name>
<gene>
    <name evidence="2" type="ORF">RNJ44_00507</name>
</gene>
<sequence>MVKRVYDPIHDVFQEAVKHPRKVMSVGEMSNGEKEKRSIDISSIITTESPEKDGSNDTNKRTTQIEDVKIIHDDEETDSDLGEEDQNHEADAFDAEGDAEGDADADQEEYDQKKDKSERSSSNKYTRHLKKPDGELFTRKDVQYEFLRRLLVDDRLLFDNHLKSTFQTSLAPLSLADNRVPLVTEAEYDARTFVFNDKLSFAQLYALTMASSSKCSKILRDKLLLDSQVAFSTCILAFLVNIGRLNTTINFYLEMTSQLRTYHSVPCLQLHSSESKSLQDTPRIKSILRNLPQGNDTVNLSLIYKMLGVIDWETFNAIGEVTPQKYSKDNKIEEDGKNFDLVGKFNIINMIFALCDSATIVRLNFLMKYVKILGTPSEEENVDDEKELTLFNILDNSKYEVEDRVNVILWLFYVHLQTNLKPEELVDSMKLFRASDISELEDDKLPLRYAKEEYDVDTPEEIAYGDAQKLKRKDFLLKMGKADSTNGNEDGKKHSDKESNTSPRKRRRRTTEKDKGTTSSKKIKKEDIDEQDDLTKKTPALNKKLHKDQDPTVSEKNDNEETSPKKSKLSVHEERAKKLVDYDHNKEIGLIESSRETKTQQQLLNDLNKAHEYCRLKRKDLGMLRIFNRYDDIPMGSVIGVRGKKRRKYRDEVLGYETDYLRTLGLAKQKFLKKLQENAEVEKQDLFQL</sequence>
<feature type="compositionally biased region" description="Basic and acidic residues" evidence="1">
    <location>
        <begin position="547"/>
        <end position="574"/>
    </location>
</feature>
<dbReference type="InterPro" id="IPR038014">
    <property type="entry name" value="Ies1"/>
</dbReference>
<feature type="compositionally biased region" description="Acidic residues" evidence="1">
    <location>
        <begin position="73"/>
        <end position="84"/>
    </location>
</feature>
<feature type="compositionally biased region" description="Basic and acidic residues" evidence="1">
    <location>
        <begin position="49"/>
        <end position="72"/>
    </location>
</feature>
<reference evidence="2 3" key="1">
    <citation type="submission" date="2024-05" db="EMBL/GenBank/DDBJ databases">
        <title>Long read based assembly of the Candida bracarensis genome reveals expanded adhesin content.</title>
        <authorList>
            <person name="Marcet-Houben M."/>
            <person name="Ksiezopolska E."/>
            <person name="Gabaldon T."/>
        </authorList>
    </citation>
    <scope>NUCLEOTIDE SEQUENCE [LARGE SCALE GENOMIC DNA]</scope>
    <source>
        <strain evidence="2 3">CBM6</strain>
    </source>
</reference>